<dbReference type="EMBL" id="PDNC01000009">
    <property type="protein sequence ID" value="PGH08364.1"/>
    <property type="molecule type" value="Genomic_DNA"/>
</dbReference>
<organism evidence="4 5">
    <name type="scientific">Blastomyces parvus</name>
    <dbReference type="NCBI Taxonomy" id="2060905"/>
    <lineage>
        <taxon>Eukaryota</taxon>
        <taxon>Fungi</taxon>
        <taxon>Dikarya</taxon>
        <taxon>Ascomycota</taxon>
        <taxon>Pezizomycotina</taxon>
        <taxon>Eurotiomycetes</taxon>
        <taxon>Eurotiomycetidae</taxon>
        <taxon>Onygenales</taxon>
        <taxon>Ajellomycetaceae</taxon>
        <taxon>Blastomyces</taxon>
    </lineage>
</organism>
<keyword evidence="5" id="KW-1185">Reference proteome</keyword>
<accession>A0A2B7X9P1</accession>
<feature type="signal peptide" evidence="2">
    <location>
        <begin position="1"/>
        <end position="23"/>
    </location>
</feature>
<dbReference type="OrthoDB" id="541052at2759"/>
<evidence type="ECO:0000313" key="4">
    <source>
        <dbReference type="EMBL" id="PGH08364.1"/>
    </source>
</evidence>
<dbReference type="Pfam" id="PF05686">
    <property type="entry name" value="Glyco_transf_90"/>
    <property type="match status" value="1"/>
</dbReference>
<evidence type="ECO:0000256" key="1">
    <source>
        <dbReference type="SAM" id="MobiDB-lite"/>
    </source>
</evidence>
<gene>
    <name evidence="4" type="ORF">GX51_01190</name>
</gene>
<proteinExistence type="predicted"/>
<sequence>MRTQRFVVLLAIVCLVGLSLVLWRPPVRVGKAKETGEKTPSFGSTDNALKDADYQPQQQQHQNQNDHNEHPITADSVTEKYHPVAQLFNNANRNFENARARQSKTLKDAVQEYRRRYKMPPPPRFDAWFNFAQKRGAKLIDEYDTIYHSLLPFWGLDPQLIRSRAREVIGFDNGVVAVLIRNGKVANIAGGGEGNLWKREALEKMLEPFVKYLPDMDLAFNVHDEPRVIVPYDDLQRLVVRAVDNALPKAFAHASPRNSWSPRPKDLNKGDRIDEVRITRFNRFAHQPTWTISRMSCPVDSPARNLDETAADNITAYSYSPLGFLYNTTAFSDVCLTPSLRHTFGFFDRPNAFNVAHDLLPIFSQSKVSSFQDILYPSPWYWAQKVSYEAEMDHKWDNKKEQMYWRGSTTGGFSRAGSWRRQHRQLFVKRINGWDTAGVYERSTSAAKDVIWTLKDVARRKFKDLFNVKFSHIGQCDPEDCKAQAEFFDVVPSADQQDAWQYKHLVDIDGNAFSGRYYAFLRSNSLVYKLAVFREWHDEWLKAWVHYVPLSLRGDEHVEVVRYLATEKEGQAIAQKMAAQGKEWAQSTLRNEDLEVYFFRLLLE</sequence>
<protein>
    <recommendedName>
        <fullName evidence="3">Glycosyl transferase CAP10 domain-containing protein</fullName>
    </recommendedName>
</protein>
<dbReference type="SMART" id="SM00672">
    <property type="entry name" value="CAP10"/>
    <property type="match status" value="1"/>
</dbReference>
<dbReference type="PANTHER" id="PTHR12203:SF104">
    <property type="entry name" value="PROTEIN CAP1, PUTATIVE (AFU_ORTHOLOGUE AFUA_1G05595)-RELATED"/>
    <property type="match status" value="1"/>
</dbReference>
<dbReference type="InterPro" id="IPR051091">
    <property type="entry name" value="O-Glucosyltr/Glycosyltrsf_90"/>
</dbReference>
<keyword evidence="2" id="KW-0732">Signal</keyword>
<comment type="caution">
    <text evidence="4">The sequence shown here is derived from an EMBL/GenBank/DDBJ whole genome shotgun (WGS) entry which is preliminary data.</text>
</comment>
<feature type="domain" description="Glycosyl transferase CAP10" evidence="3">
    <location>
        <begin position="319"/>
        <end position="604"/>
    </location>
</feature>
<feature type="region of interest" description="Disordered" evidence="1">
    <location>
        <begin position="31"/>
        <end position="71"/>
    </location>
</feature>
<name>A0A2B7X9P1_9EURO</name>
<dbReference type="PANTHER" id="PTHR12203">
    <property type="entry name" value="KDEL LYS-ASP-GLU-LEU CONTAINING - RELATED"/>
    <property type="match status" value="1"/>
</dbReference>
<evidence type="ECO:0000313" key="5">
    <source>
        <dbReference type="Proteomes" id="UP000224080"/>
    </source>
</evidence>
<evidence type="ECO:0000256" key="2">
    <source>
        <dbReference type="SAM" id="SignalP"/>
    </source>
</evidence>
<dbReference type="Proteomes" id="UP000224080">
    <property type="component" value="Unassembled WGS sequence"/>
</dbReference>
<evidence type="ECO:0000259" key="3">
    <source>
        <dbReference type="SMART" id="SM00672"/>
    </source>
</evidence>
<dbReference type="AlphaFoldDB" id="A0A2B7X9P1"/>
<reference evidence="4 5" key="1">
    <citation type="submission" date="2017-10" db="EMBL/GenBank/DDBJ databases">
        <title>Comparative genomics in systemic dimorphic fungi from Ajellomycetaceae.</title>
        <authorList>
            <person name="Munoz J.F."/>
            <person name="Mcewen J.G."/>
            <person name="Clay O.K."/>
            <person name="Cuomo C.A."/>
        </authorList>
    </citation>
    <scope>NUCLEOTIDE SEQUENCE [LARGE SCALE GENOMIC DNA]</scope>
    <source>
        <strain evidence="4 5">UAMH130</strain>
    </source>
</reference>
<feature type="chain" id="PRO_5012699349" description="Glycosyl transferase CAP10 domain-containing protein" evidence="2">
    <location>
        <begin position="24"/>
        <end position="604"/>
    </location>
</feature>
<dbReference type="InterPro" id="IPR006598">
    <property type="entry name" value="CAP10"/>
</dbReference>